<evidence type="ECO:0000313" key="9">
    <source>
        <dbReference type="EMBL" id="CAI4049758.1"/>
    </source>
</evidence>
<dbReference type="Gene3D" id="3.40.50.1780">
    <property type="match status" value="1"/>
</dbReference>
<feature type="region of interest" description="Disordered" evidence="7">
    <location>
        <begin position="24"/>
        <end position="49"/>
    </location>
</feature>
<dbReference type="Proteomes" id="UP001162090">
    <property type="component" value="Chromosome 14"/>
</dbReference>
<organism evidence="9 10">
    <name type="scientific">Saccharomyces uvarum</name>
    <name type="common">Yeast</name>
    <name type="synonym">Saccharomyces bayanus var. uvarum</name>
    <dbReference type="NCBI Taxonomy" id="230603"/>
    <lineage>
        <taxon>Eukaryota</taxon>
        <taxon>Fungi</taxon>
        <taxon>Dikarya</taxon>
        <taxon>Ascomycota</taxon>
        <taxon>Saccharomycotina</taxon>
        <taxon>Saccharomycetes</taxon>
        <taxon>Saccharomycetales</taxon>
        <taxon>Saccharomycetaceae</taxon>
        <taxon>Saccharomyces</taxon>
    </lineage>
</organism>
<dbReference type="EMBL" id="OX365925">
    <property type="protein sequence ID" value="CAI4049758.1"/>
    <property type="molecule type" value="Genomic_DNA"/>
</dbReference>
<evidence type="ECO:0000313" key="10">
    <source>
        <dbReference type="Proteomes" id="UP001162090"/>
    </source>
</evidence>
<evidence type="ECO:0000256" key="3">
    <source>
        <dbReference type="ARBA" id="ARBA00017073"/>
    </source>
</evidence>
<comment type="similarity">
    <text evidence="1">Belongs to the NARF family.</text>
</comment>
<feature type="compositionally biased region" description="Polar residues" evidence="7">
    <location>
        <begin position="24"/>
        <end position="39"/>
    </location>
</feature>
<dbReference type="InterPro" id="IPR050340">
    <property type="entry name" value="Cytosolic_Fe-S_CAF"/>
</dbReference>
<evidence type="ECO:0000259" key="8">
    <source>
        <dbReference type="Pfam" id="PF02906"/>
    </source>
</evidence>
<reference evidence="9" key="1">
    <citation type="submission" date="2022-10" db="EMBL/GenBank/DDBJ databases">
        <authorList>
            <person name="Byrne P K."/>
        </authorList>
    </citation>
    <scope>NUCLEOTIDE SEQUENCE</scope>
    <source>
        <strain evidence="9">CBS7001</strain>
    </source>
</reference>
<dbReference type="Gene3D" id="3.40.950.10">
    <property type="entry name" value="Fe-only Hydrogenase (Larger Subunit), Chain L, domain 3"/>
    <property type="match status" value="1"/>
</dbReference>
<accession>A0AA35J5M5</accession>
<evidence type="ECO:0000256" key="2">
    <source>
        <dbReference type="ARBA" id="ARBA00015854"/>
    </source>
</evidence>
<dbReference type="InterPro" id="IPR009016">
    <property type="entry name" value="Fe_hydrogenase"/>
</dbReference>
<dbReference type="Gene3D" id="3.30.70.20">
    <property type="match status" value="1"/>
</dbReference>
<evidence type="ECO:0000256" key="1">
    <source>
        <dbReference type="ARBA" id="ARBA00006596"/>
    </source>
</evidence>
<evidence type="ECO:0000256" key="4">
    <source>
        <dbReference type="ARBA" id="ARBA00022485"/>
    </source>
</evidence>
<proteinExistence type="inferred from homology"/>
<evidence type="ECO:0000256" key="6">
    <source>
        <dbReference type="ARBA" id="ARBA00031269"/>
    </source>
</evidence>
<dbReference type="AlphaFoldDB" id="A0AA35J5M5"/>
<protein>
    <recommendedName>
        <fullName evidence="2">Cytosolic Fe-S cluster assembly factor NAR1</fullName>
    </recommendedName>
    <alternativeName>
        <fullName evidence="3">Cytosolic Fe-S cluster assembly factor nar1</fullName>
    </alternativeName>
    <alternativeName>
        <fullName evidence="6">Nuclear architecture-related protein 1</fullName>
    </alternativeName>
</protein>
<dbReference type="GO" id="GO:0051539">
    <property type="term" value="F:4 iron, 4 sulfur cluster binding"/>
    <property type="evidence" value="ECO:0007669"/>
    <property type="project" value="UniProtKB-KW"/>
</dbReference>
<name>A0AA35J5M5_SACUV</name>
<dbReference type="Pfam" id="PF02906">
    <property type="entry name" value="Fe_hyd_lg_C"/>
    <property type="match status" value="1"/>
</dbReference>
<dbReference type="PANTHER" id="PTHR11615">
    <property type="entry name" value="NITRATE, FORMATE, IRON DEHYDROGENASE"/>
    <property type="match status" value="1"/>
</dbReference>
<keyword evidence="4" id="KW-0408">Iron</keyword>
<feature type="domain" description="Iron hydrogenase large subunit C-terminal" evidence="8">
    <location>
        <begin position="97"/>
        <end position="431"/>
    </location>
</feature>
<evidence type="ECO:0000256" key="7">
    <source>
        <dbReference type="SAM" id="MobiDB-lite"/>
    </source>
</evidence>
<gene>
    <name evidence="9" type="primary">SUVC14G0910</name>
    <name evidence="9" type="ORF">SUVC_14G0910</name>
</gene>
<dbReference type="InterPro" id="IPR004108">
    <property type="entry name" value="Fe_hydrogenase_lsu_C"/>
</dbReference>
<sequence>MSALLSETDLNDFISPALACVKPTQVSGGKSTNNANSNGEYEVTTEPDQPEKVSITLSDCLACSGCITSSEEILLRSQSHSVFLENWGKLSQQPDKFLVVSVSPQCRLSLAQYYGMTLEAADLCLMNFFETQFRCKYMVGTELGRIVSINKTVEKIVAHKEQQRQQRQQGAAAADSTADSKPLLSAVCPGFLIYTEKTKPQLAPMLLNVKSPQQITGSLVKNTFRDLGVARDSFYHLALMPCFDKKLEASRPESLDDGIDCVITPREVVTMLQELGLDYRAFATDNTALPGRLSPPGWDPQVHWASNLGGSCGGYAYQYVAAMQRLHPGSQVAVLEGKNSDIVEYRLQDSGTTIAAASELSGFRNIQNLVRKLTVGAAGPGRTRNVTVLRKRRQGASSASSRPMASAATADPYRCDYIEVNACPGACMNGGGLLNGEQNSLKRKQLVQALNERHALELAMVDPLALASAMELEFKSSALPLEYVFAPVEHSAEKDLVAVGSTW</sequence>
<evidence type="ECO:0000256" key="5">
    <source>
        <dbReference type="ARBA" id="ARBA00023014"/>
    </source>
</evidence>
<keyword evidence="4" id="KW-0004">4Fe-4S</keyword>
<dbReference type="SUPFAM" id="SSF53920">
    <property type="entry name" value="Fe-only hydrogenase"/>
    <property type="match status" value="1"/>
</dbReference>
<keyword evidence="5" id="KW-0411">Iron-sulfur</keyword>
<keyword evidence="4" id="KW-0479">Metal-binding</keyword>